<name>A0A829CWW4_LEPIR</name>
<proteinExistence type="predicted"/>
<comment type="caution">
    <text evidence="1">The sequence shown here is derived from an EMBL/GenBank/DDBJ whole genome shotgun (WGS) entry which is preliminary data.</text>
</comment>
<evidence type="ECO:0000313" key="2">
    <source>
        <dbReference type="Proteomes" id="UP000012329"/>
    </source>
</evidence>
<protein>
    <submittedName>
        <fullName evidence="1">Uncharacterized protein</fullName>
    </submittedName>
</protein>
<accession>A0A829CWW4</accession>
<organism evidence="1 2">
    <name type="scientific">Leptospira interrogans str. 2002000626</name>
    <dbReference type="NCBI Taxonomy" id="996803"/>
    <lineage>
        <taxon>Bacteria</taxon>
        <taxon>Pseudomonadati</taxon>
        <taxon>Spirochaetota</taxon>
        <taxon>Spirochaetia</taxon>
        <taxon>Leptospirales</taxon>
        <taxon>Leptospiraceae</taxon>
        <taxon>Leptospira</taxon>
    </lineage>
</organism>
<sequence>MGKILEIDLRIHLYQTPEKNIFVRYIPNFFSSNSGYSLESLVIKMKDSLFHGDNKEKDLEYLKDLLDGDSLMQEILESFENFDRLVGNEIQELFPLEDDL</sequence>
<gene>
    <name evidence="1" type="ORF">LEP1GSC029_3881</name>
</gene>
<dbReference type="AlphaFoldDB" id="A0A829CWW4"/>
<dbReference type="EMBL" id="AFJL02000124">
    <property type="protein sequence ID" value="EMY04532.1"/>
    <property type="molecule type" value="Genomic_DNA"/>
</dbReference>
<dbReference type="Proteomes" id="UP000012329">
    <property type="component" value="Unassembled WGS sequence"/>
</dbReference>
<reference evidence="1 2" key="1">
    <citation type="submission" date="2013-02" db="EMBL/GenBank/DDBJ databases">
        <authorList>
            <person name="Harkins D.M."/>
            <person name="Durkin A.S."/>
            <person name="Brinkac L.M."/>
            <person name="Haft D.H."/>
            <person name="Selengut J.D."/>
            <person name="Sanka R."/>
            <person name="DePew J."/>
            <person name="Purushe J."/>
            <person name="Whelen A.C."/>
            <person name="Vinetz J.M."/>
            <person name="Sutton G.G."/>
            <person name="Nierman W.C."/>
            <person name="Fouts D.E."/>
        </authorList>
    </citation>
    <scope>NUCLEOTIDE SEQUENCE [LARGE SCALE GENOMIC DNA]</scope>
    <source>
        <strain evidence="1 2">2002000626</strain>
    </source>
</reference>
<evidence type="ECO:0000313" key="1">
    <source>
        <dbReference type="EMBL" id="EMY04532.1"/>
    </source>
</evidence>